<comment type="subcellular location">
    <subcellularLocation>
        <location evidence="1">Periplasm</location>
    </subcellularLocation>
</comment>
<dbReference type="Gene3D" id="3.40.190.10">
    <property type="entry name" value="Periplasmic binding protein-like II"/>
    <property type="match status" value="1"/>
</dbReference>
<feature type="domain" description="Solute-binding protein family 5" evidence="4">
    <location>
        <begin position="74"/>
        <end position="437"/>
    </location>
</feature>
<gene>
    <name evidence="5" type="ORF">RGI145_17305</name>
</gene>
<dbReference type="GO" id="GO:1904680">
    <property type="term" value="F:peptide transmembrane transporter activity"/>
    <property type="evidence" value="ECO:0007669"/>
    <property type="project" value="TreeGrafter"/>
</dbReference>
<dbReference type="GO" id="GO:0043190">
    <property type="term" value="C:ATP-binding cassette (ABC) transporter complex"/>
    <property type="evidence" value="ECO:0007669"/>
    <property type="project" value="InterPro"/>
</dbReference>
<organism evidence="5 6">
    <name type="scientific">Roseomonas gilardii</name>
    <dbReference type="NCBI Taxonomy" id="257708"/>
    <lineage>
        <taxon>Bacteria</taxon>
        <taxon>Pseudomonadati</taxon>
        <taxon>Pseudomonadota</taxon>
        <taxon>Alphaproteobacteria</taxon>
        <taxon>Acetobacterales</taxon>
        <taxon>Roseomonadaceae</taxon>
        <taxon>Roseomonas</taxon>
    </lineage>
</organism>
<dbReference type="RefSeq" id="WP_075799367.1">
    <property type="nucleotide sequence ID" value="NZ_CP015583.1"/>
</dbReference>
<evidence type="ECO:0000313" key="6">
    <source>
        <dbReference type="Proteomes" id="UP000185494"/>
    </source>
</evidence>
<proteinExistence type="inferred from homology"/>
<dbReference type="EMBL" id="CP015583">
    <property type="protein sequence ID" value="APT58609.1"/>
    <property type="molecule type" value="Genomic_DNA"/>
</dbReference>
<accession>A0A1L7AIU2</accession>
<dbReference type="InterPro" id="IPR030678">
    <property type="entry name" value="Peptide/Ni-bd"/>
</dbReference>
<evidence type="ECO:0000256" key="1">
    <source>
        <dbReference type="ARBA" id="ARBA00004418"/>
    </source>
</evidence>
<evidence type="ECO:0000256" key="3">
    <source>
        <dbReference type="ARBA" id="ARBA00022729"/>
    </source>
</evidence>
<dbReference type="AlphaFoldDB" id="A0A1L7AIU2"/>
<evidence type="ECO:0000259" key="4">
    <source>
        <dbReference type="Pfam" id="PF00496"/>
    </source>
</evidence>
<dbReference type="PANTHER" id="PTHR30290:SF38">
    <property type="entry name" value="D,D-DIPEPTIDE-BINDING PERIPLASMIC PROTEIN DDPA-RELATED"/>
    <property type="match status" value="1"/>
</dbReference>
<dbReference type="STRING" id="257708.RGI145_17305"/>
<sequence>MQRRQFLSATAAMGAFGALSAPRLGLGAENKLLRFIPESDATVLDPMWTTATVTRNHGYLVFDTLYGQDESYAMQPQMVEGHVVENDGRLWTLTLREGLRFHDGEPVRAIDAVTSIRRIAARDAFAAALMAATEELSVVDDRRFRFRLKKPFPLLPNALGKTGTSMPAIMPERLAKTDPFTRVDEMVGSGPFRYKASEHVAGSLAVYERFDGYVPRKGGTASFTAGPKQAHFDRIEWRVIPDASTAANAMLNGEADWWQSPTADLMPLLKGNRSLKSSMLDPSGNMAIMRFNTLHPPFDNPAIRRALLGGVSQTDVMMSIAGEDRSMWKDNVGVFSPGTPFANDAGMEALTSPRDMDKVKRDLAAAGYKGEAVALLVATDYPDQNAAGLVVADMLRRAGMKLDLQTTDWGTVVQRRAKKDPPAQGGWNAFITNLTGTNNFDPASHLGLRGNGDKAWFGWPNAPKLEELRQQWFDAPNEAEQKRICQEIQADFMREPTYLPLGAYYPQTVFSAKLTGMRSGLPQFYDIRWA</sequence>
<dbReference type="GO" id="GO:0015833">
    <property type="term" value="P:peptide transport"/>
    <property type="evidence" value="ECO:0007669"/>
    <property type="project" value="TreeGrafter"/>
</dbReference>
<dbReference type="Gene3D" id="3.10.105.10">
    <property type="entry name" value="Dipeptide-binding Protein, Domain 3"/>
    <property type="match status" value="1"/>
</dbReference>
<reference evidence="5 6" key="1">
    <citation type="submission" date="2016-05" db="EMBL/GenBank/DDBJ databases">
        <title>Complete Genome and Methylome Analysis of Psychrotrophic Bacterial Isolates from Antarctic Lake Untersee.</title>
        <authorList>
            <person name="Fomenkov A."/>
            <person name="Akimov V.N."/>
            <person name="Vasilyeva L.V."/>
            <person name="Andersen D."/>
            <person name="Vincze T."/>
            <person name="Roberts R.J."/>
        </authorList>
    </citation>
    <scope>NUCLEOTIDE SEQUENCE [LARGE SCALE GENOMIC DNA]</scope>
    <source>
        <strain evidence="5 6">U14-5</strain>
    </source>
</reference>
<keyword evidence="3" id="KW-0732">Signal</keyword>
<dbReference type="SUPFAM" id="SSF53850">
    <property type="entry name" value="Periplasmic binding protein-like II"/>
    <property type="match status" value="1"/>
</dbReference>
<evidence type="ECO:0000313" key="5">
    <source>
        <dbReference type="EMBL" id="APT58609.1"/>
    </source>
</evidence>
<dbReference type="PANTHER" id="PTHR30290">
    <property type="entry name" value="PERIPLASMIC BINDING COMPONENT OF ABC TRANSPORTER"/>
    <property type="match status" value="1"/>
</dbReference>
<dbReference type="InterPro" id="IPR039424">
    <property type="entry name" value="SBP_5"/>
</dbReference>
<comment type="similarity">
    <text evidence="2">Belongs to the bacterial solute-binding protein 5 family.</text>
</comment>
<protein>
    <submittedName>
        <fullName evidence="5">ABC transporter substrate-binding protein</fullName>
    </submittedName>
</protein>
<dbReference type="eggNOG" id="COG0747">
    <property type="taxonomic scope" value="Bacteria"/>
</dbReference>
<dbReference type="KEGG" id="rgi:RGI145_17305"/>
<dbReference type="GO" id="GO:0030288">
    <property type="term" value="C:outer membrane-bounded periplasmic space"/>
    <property type="evidence" value="ECO:0007669"/>
    <property type="project" value="UniProtKB-ARBA"/>
</dbReference>
<dbReference type="Proteomes" id="UP000185494">
    <property type="component" value="Chromosome 1"/>
</dbReference>
<evidence type="ECO:0000256" key="2">
    <source>
        <dbReference type="ARBA" id="ARBA00005695"/>
    </source>
</evidence>
<dbReference type="InterPro" id="IPR000914">
    <property type="entry name" value="SBP_5_dom"/>
</dbReference>
<dbReference type="CDD" id="cd08502">
    <property type="entry name" value="PBP2_NikA_DppA_OppA_like_16"/>
    <property type="match status" value="1"/>
</dbReference>
<dbReference type="PIRSF" id="PIRSF002741">
    <property type="entry name" value="MppA"/>
    <property type="match status" value="1"/>
</dbReference>
<name>A0A1L7AIU2_9PROT</name>
<dbReference type="Pfam" id="PF00496">
    <property type="entry name" value="SBP_bac_5"/>
    <property type="match status" value="1"/>
</dbReference>